<dbReference type="EMBL" id="CAJNOC010005771">
    <property type="protein sequence ID" value="CAF1061518.1"/>
    <property type="molecule type" value="Genomic_DNA"/>
</dbReference>
<dbReference type="Proteomes" id="UP000663879">
    <property type="component" value="Unassembled WGS sequence"/>
</dbReference>
<evidence type="ECO:0000313" key="1">
    <source>
        <dbReference type="EMBL" id="CAF1061518.1"/>
    </source>
</evidence>
<proteinExistence type="predicted"/>
<organism evidence="1 2">
    <name type="scientific">Brachionus calyciflorus</name>
    <dbReference type="NCBI Taxonomy" id="104777"/>
    <lineage>
        <taxon>Eukaryota</taxon>
        <taxon>Metazoa</taxon>
        <taxon>Spiralia</taxon>
        <taxon>Gnathifera</taxon>
        <taxon>Rotifera</taxon>
        <taxon>Eurotatoria</taxon>
        <taxon>Monogononta</taxon>
        <taxon>Pseudotrocha</taxon>
        <taxon>Ploima</taxon>
        <taxon>Brachionidae</taxon>
        <taxon>Brachionus</taxon>
    </lineage>
</organism>
<comment type="caution">
    <text evidence="1">The sequence shown here is derived from an EMBL/GenBank/DDBJ whole genome shotgun (WGS) entry which is preliminary data.</text>
</comment>
<reference evidence="1" key="1">
    <citation type="submission" date="2021-02" db="EMBL/GenBank/DDBJ databases">
        <authorList>
            <person name="Nowell W R."/>
        </authorList>
    </citation>
    <scope>NUCLEOTIDE SEQUENCE</scope>
    <source>
        <strain evidence="1">Ploen Becks lab</strain>
    </source>
</reference>
<keyword evidence="2" id="KW-1185">Reference proteome</keyword>
<name>A0A814LCC3_9BILA</name>
<protein>
    <submittedName>
        <fullName evidence="1">Uncharacterized protein</fullName>
    </submittedName>
</protein>
<gene>
    <name evidence="1" type="ORF">OXX778_LOCUS19305</name>
</gene>
<accession>A0A814LCC3</accession>
<dbReference type="AlphaFoldDB" id="A0A814LCC3"/>
<evidence type="ECO:0000313" key="2">
    <source>
        <dbReference type="Proteomes" id="UP000663879"/>
    </source>
</evidence>
<dbReference type="OrthoDB" id="10532050at2759"/>
<sequence>MEISNLVVNKDTYKKLINSERLIKDAEHLMNSSYWIDQLKSNKASGIGNQLVFKLNESQKFVGDFIQFCINVKKMHLKELVNNYNFNISLESLVGIESSKNYLKLPIEFLVEIVYLSLLENQDFIGNLNQIILKITNWFPILKHLVKQHLNQIIVTILNTTPCFKRLVNFDKLAEHSNKMEIRRPIILAKRQYIWSVNLNYLKYFARYFFKCGEKYKNFESDATDFISFDQSEIPTCSIQTNSIDLEIPIQNLNEINQLGKYNFNSSLVMNLYQTWRARIEQLKLLIQLKHNNNGFKWCESILNSQNRTKTVDFMQKTKINRIHELSLKSKIINSRKQNINQRVKEFKHVSEPVTTIVQLTNTLADFNSNQTDQGINEFNLSLNSTSSDNSYDNQSQHYTYFNLLSIPTLIIDPSSANNQVNSVEHFLNSQDDDEDLRVVVTNDLSSITEHDKFIYF</sequence>